<dbReference type="EMBL" id="DF143125">
    <property type="protein sequence ID" value="GAA51211.1"/>
    <property type="molecule type" value="Genomic_DNA"/>
</dbReference>
<reference key="2">
    <citation type="submission" date="2011-10" db="EMBL/GenBank/DDBJ databases">
        <title>The genome and transcriptome sequence of Clonorchis sinensis provide insights into the carcinogenic liver fluke.</title>
        <authorList>
            <person name="Wang X."/>
            <person name="Huang Y."/>
            <person name="Chen W."/>
            <person name="Liu H."/>
            <person name="Guo L."/>
            <person name="Chen Y."/>
            <person name="Luo F."/>
            <person name="Zhou W."/>
            <person name="Sun J."/>
            <person name="Mao Q."/>
            <person name="Liang P."/>
            <person name="Zhou C."/>
            <person name="Tian Y."/>
            <person name="Men J."/>
            <person name="Lv X."/>
            <person name="Huang L."/>
            <person name="Zhou J."/>
            <person name="Hu Y."/>
            <person name="Li R."/>
            <person name="Zhang F."/>
            <person name="Lei H."/>
            <person name="Li X."/>
            <person name="Hu X."/>
            <person name="Liang C."/>
            <person name="Xu J."/>
            <person name="Wu Z."/>
            <person name="Yu X."/>
        </authorList>
    </citation>
    <scope>NUCLEOTIDE SEQUENCE</scope>
    <source>
        <strain>Henan</strain>
    </source>
</reference>
<name>G7YE27_CLOSI</name>
<gene>
    <name evidence="1" type="ORF">CLF_105723</name>
</gene>
<dbReference type="Proteomes" id="UP000008909">
    <property type="component" value="Unassembled WGS sequence"/>
</dbReference>
<protein>
    <submittedName>
        <fullName evidence="1">Uncharacterized protein</fullName>
    </submittedName>
</protein>
<sequence length="294" mass="33167">MNVTKGHLSFNTTYKVHGSSEQSAIRFAHLGAQSTLSTLVHVSKPSVNVCQPPHNRLNHTTYSSWIIIVYSLEHNQCDSNKGDDSYDNSAACERDRGNQWSGQLQAYRLSSVEFLTLFRCHICTRCVRLHTTDTSSIPSSTMSGFTYRTGLCQEDAFRSLLETDLFGSGPPEVAEKENMRAKTMLDSCNELLRSEEVLTCKLEQHQQQQQQQRHRASASDLEGLPMSFKTEISFEVPTDRIDPAEHQDESIWTEDGKEAMDHLHSNPITVRIESLSSARLAIEELAVQQFNIKS</sequence>
<dbReference type="AlphaFoldDB" id="G7YE27"/>
<organism evidence="1 2">
    <name type="scientific">Clonorchis sinensis</name>
    <name type="common">Chinese liver fluke</name>
    <dbReference type="NCBI Taxonomy" id="79923"/>
    <lineage>
        <taxon>Eukaryota</taxon>
        <taxon>Metazoa</taxon>
        <taxon>Spiralia</taxon>
        <taxon>Lophotrochozoa</taxon>
        <taxon>Platyhelminthes</taxon>
        <taxon>Trematoda</taxon>
        <taxon>Digenea</taxon>
        <taxon>Opisthorchiida</taxon>
        <taxon>Opisthorchiata</taxon>
        <taxon>Opisthorchiidae</taxon>
        <taxon>Clonorchis</taxon>
    </lineage>
</organism>
<keyword evidence="2" id="KW-1185">Reference proteome</keyword>
<proteinExistence type="predicted"/>
<evidence type="ECO:0000313" key="2">
    <source>
        <dbReference type="Proteomes" id="UP000008909"/>
    </source>
</evidence>
<evidence type="ECO:0000313" key="1">
    <source>
        <dbReference type="EMBL" id="GAA51211.1"/>
    </source>
</evidence>
<accession>G7YE27</accession>
<reference evidence="1" key="1">
    <citation type="journal article" date="2011" name="Genome Biol.">
        <title>The draft genome of the carcinogenic human liver fluke Clonorchis sinensis.</title>
        <authorList>
            <person name="Wang X."/>
            <person name="Chen W."/>
            <person name="Huang Y."/>
            <person name="Sun J."/>
            <person name="Men J."/>
            <person name="Liu H."/>
            <person name="Luo F."/>
            <person name="Guo L."/>
            <person name="Lv X."/>
            <person name="Deng C."/>
            <person name="Zhou C."/>
            <person name="Fan Y."/>
            <person name="Li X."/>
            <person name="Huang L."/>
            <person name="Hu Y."/>
            <person name="Liang C."/>
            <person name="Hu X."/>
            <person name="Xu J."/>
            <person name="Yu X."/>
        </authorList>
    </citation>
    <scope>NUCLEOTIDE SEQUENCE [LARGE SCALE GENOMIC DNA]</scope>
    <source>
        <strain evidence="1">Henan</strain>
    </source>
</reference>